<keyword evidence="2" id="KW-1133">Transmembrane helix</keyword>
<evidence type="ECO:0000256" key="3">
    <source>
        <dbReference type="SAM" id="SignalP"/>
    </source>
</evidence>
<comment type="caution">
    <text evidence="4">The sequence shown here is derived from an EMBL/GenBank/DDBJ whole genome shotgun (WGS) entry which is preliminary data.</text>
</comment>
<feature type="chain" id="PRO_5045886184" description="Cell wall protein" evidence="3">
    <location>
        <begin position="29"/>
        <end position="243"/>
    </location>
</feature>
<feature type="signal peptide" evidence="3">
    <location>
        <begin position="1"/>
        <end position="28"/>
    </location>
</feature>
<evidence type="ECO:0000256" key="1">
    <source>
        <dbReference type="SAM" id="MobiDB-lite"/>
    </source>
</evidence>
<feature type="region of interest" description="Disordered" evidence="1">
    <location>
        <begin position="178"/>
        <end position="206"/>
    </location>
</feature>
<name>A0ABV2P5R3_9MICC</name>
<organism evidence="4 5">
    <name type="scientific">Arthrobacter bambusae</name>
    <dbReference type="NCBI Taxonomy" id="1338426"/>
    <lineage>
        <taxon>Bacteria</taxon>
        <taxon>Bacillati</taxon>
        <taxon>Actinomycetota</taxon>
        <taxon>Actinomycetes</taxon>
        <taxon>Micrococcales</taxon>
        <taxon>Micrococcaceae</taxon>
        <taxon>Arthrobacter</taxon>
    </lineage>
</organism>
<proteinExistence type="predicted"/>
<dbReference type="GeneID" id="92752843"/>
<keyword evidence="2" id="KW-0472">Membrane</keyword>
<keyword evidence="5" id="KW-1185">Reference proteome</keyword>
<dbReference type="Proteomes" id="UP001549307">
    <property type="component" value="Unassembled WGS sequence"/>
</dbReference>
<evidence type="ECO:0000313" key="4">
    <source>
        <dbReference type="EMBL" id="MET4540114.1"/>
    </source>
</evidence>
<dbReference type="EMBL" id="JBEPSN010000004">
    <property type="protein sequence ID" value="MET4540114.1"/>
    <property type="molecule type" value="Genomic_DNA"/>
</dbReference>
<reference evidence="4 5" key="1">
    <citation type="submission" date="2024-06" db="EMBL/GenBank/DDBJ databases">
        <title>Sorghum-associated microbial communities from plants grown in Nebraska, USA.</title>
        <authorList>
            <person name="Schachtman D."/>
        </authorList>
    </citation>
    <scope>NUCLEOTIDE SEQUENCE [LARGE SCALE GENOMIC DNA]</scope>
    <source>
        <strain evidence="4 5">3552</strain>
    </source>
</reference>
<evidence type="ECO:0000313" key="5">
    <source>
        <dbReference type="Proteomes" id="UP001549307"/>
    </source>
</evidence>
<protein>
    <recommendedName>
        <fullName evidence="6">Cell wall protein</fullName>
    </recommendedName>
</protein>
<accession>A0ABV2P5R3</accession>
<keyword evidence="3" id="KW-0732">Signal</keyword>
<keyword evidence="2" id="KW-0812">Transmembrane</keyword>
<sequence>MSRRNSVGMAGLLGVLMLGAAPAAPAVAAAVGADSDASGWLELDAGPAGQVHRLTPGGSADWAMDVSVRGEPAASLEVGLTSEPGATDVLRDFLSVELRSCAQPWNGGSCADGHRVLMHRTSLNSVGGVRVDLMDPGNSEPANAHVLLTATLAEDVPREVQGSRTQIIVGFHGSGDGEGNGAGAGGGAGSGGNAGSGGVPGNPAGPTSGALAETGFRLGGFAFLGVVAVAAGFGLARLRGGVQ</sequence>
<gene>
    <name evidence="4" type="ORF">ABIE37_001895</name>
</gene>
<feature type="transmembrane region" description="Helical" evidence="2">
    <location>
        <begin position="218"/>
        <end position="238"/>
    </location>
</feature>
<dbReference type="RefSeq" id="WP_354228852.1">
    <property type="nucleotide sequence ID" value="NZ_JBEPSN010000004.1"/>
</dbReference>
<evidence type="ECO:0000256" key="2">
    <source>
        <dbReference type="SAM" id="Phobius"/>
    </source>
</evidence>
<evidence type="ECO:0008006" key="6">
    <source>
        <dbReference type="Google" id="ProtNLM"/>
    </source>
</evidence>
<feature type="compositionally biased region" description="Gly residues" evidence="1">
    <location>
        <begin position="178"/>
        <end position="200"/>
    </location>
</feature>